<keyword evidence="3 7" id="KW-0479">Metal-binding</keyword>
<organism evidence="10">
    <name type="scientific">Tetrahymena thermophila</name>
    <dbReference type="NCBI Taxonomy" id="5911"/>
    <lineage>
        <taxon>Eukaryota</taxon>
        <taxon>Sar</taxon>
        <taxon>Alveolata</taxon>
        <taxon>Ciliophora</taxon>
        <taxon>Intramacronucleata</taxon>
        <taxon>Oligohymenophorea</taxon>
        <taxon>Hymenostomatida</taxon>
        <taxon>Tetrahymenina</taxon>
        <taxon>Tetrahymenidae</taxon>
        <taxon>Tetrahymena</taxon>
    </lineage>
</organism>
<sequence length="526" mass="60967">MIGTLFYSILGIIILTFLVLLYKLVFYPKLRLAAIKSKYGDKVKTYFYVGEGLLAEYRNNLLKYNDSVYFMRNLHQKNLKALAFNFSTKVCISFLDPMLIKQFHQNHDAFKKVDVSMAITYLFGDSIIFARGKQWQRQRQFLGKSFHFEEIKNYLPQIKQISENVFGNINLNGSENEEICAVQICQKVTSEVVFQIFFGSTSQNLVITTQKGHQIKVAEELISAIVDSMQIFETDKIALLKWIFLEKNSTKYFTTKSEKQLKDRLIAIKQACLNVIKKRNDQLSQDISLVKQNFLDLYLIEMITNQNTQITYEEIIDNYLTLFFAGTDTTGNMTGVALYYLSVNPQIQEQARDEILQKLSQKTASKDPKYLFDSFSFDDLASLNLLNSILKESLRLIPPAIDVFPREAVQDIKIGEFEIKKGDIVTSHFIYNQSNNEIFSNPDIFDPQRWMNGKEQQNAYNFTPFSLGPRNCIGQHLAMIEGKCMLVYILLNYQILPNTNQQLIRENNLVYGFKKDNLIFFKKIIL</sequence>
<comment type="cofactor">
    <cofactor evidence="7">
        <name>heme</name>
        <dbReference type="ChEBI" id="CHEBI:30413"/>
    </cofactor>
</comment>
<evidence type="ECO:0000256" key="3">
    <source>
        <dbReference type="ARBA" id="ARBA00022723"/>
    </source>
</evidence>
<dbReference type="InterPro" id="IPR017972">
    <property type="entry name" value="Cyt_P450_CS"/>
</dbReference>
<feature type="binding site" description="axial binding residue" evidence="7">
    <location>
        <position position="472"/>
    </location>
    <ligand>
        <name>heme</name>
        <dbReference type="ChEBI" id="CHEBI:30413"/>
    </ligand>
    <ligandPart>
        <name>Fe</name>
        <dbReference type="ChEBI" id="CHEBI:18248"/>
    </ligandPart>
</feature>
<dbReference type="InterPro" id="IPR002401">
    <property type="entry name" value="Cyt_P450_E_grp-I"/>
</dbReference>
<dbReference type="SUPFAM" id="SSF48264">
    <property type="entry name" value="Cytochrome P450"/>
    <property type="match status" value="1"/>
</dbReference>
<protein>
    <submittedName>
        <fullName evidence="10">Cytochrome P450 monooxygenase CYP5005A9</fullName>
    </submittedName>
</protein>
<dbReference type="GO" id="GO:0016705">
    <property type="term" value="F:oxidoreductase activity, acting on paired donors, with incorporation or reduction of molecular oxygen"/>
    <property type="evidence" value="ECO:0007669"/>
    <property type="project" value="InterPro"/>
</dbReference>
<keyword evidence="9" id="KW-0472">Membrane</keyword>
<name>B0FSS4_TETTH</name>
<dbReference type="InterPro" id="IPR036396">
    <property type="entry name" value="Cyt_P450_sf"/>
</dbReference>
<dbReference type="PRINTS" id="PR00385">
    <property type="entry name" value="P450"/>
</dbReference>
<dbReference type="Pfam" id="PF00067">
    <property type="entry name" value="p450"/>
    <property type="match status" value="1"/>
</dbReference>
<evidence type="ECO:0000256" key="4">
    <source>
        <dbReference type="ARBA" id="ARBA00023002"/>
    </source>
</evidence>
<dbReference type="GO" id="GO:0020037">
    <property type="term" value="F:heme binding"/>
    <property type="evidence" value="ECO:0007669"/>
    <property type="project" value="InterPro"/>
</dbReference>
<dbReference type="EMBL" id="EU349036">
    <property type="protein sequence ID" value="ABY59967.1"/>
    <property type="molecule type" value="Genomic_DNA"/>
</dbReference>
<dbReference type="CDD" id="cd20621">
    <property type="entry name" value="CYP5011A1-like"/>
    <property type="match status" value="1"/>
</dbReference>
<dbReference type="GO" id="GO:0005506">
    <property type="term" value="F:iron ion binding"/>
    <property type="evidence" value="ECO:0007669"/>
    <property type="project" value="InterPro"/>
</dbReference>
<dbReference type="GO" id="GO:0004497">
    <property type="term" value="F:monooxygenase activity"/>
    <property type="evidence" value="ECO:0007669"/>
    <property type="project" value="UniProtKB-KW"/>
</dbReference>
<gene>
    <name evidence="10" type="primary">CYP</name>
</gene>
<proteinExistence type="inferred from homology"/>
<dbReference type="PROSITE" id="PS00086">
    <property type="entry name" value="CYTOCHROME_P450"/>
    <property type="match status" value="1"/>
</dbReference>
<evidence type="ECO:0000256" key="9">
    <source>
        <dbReference type="SAM" id="Phobius"/>
    </source>
</evidence>
<evidence type="ECO:0000256" key="2">
    <source>
        <dbReference type="ARBA" id="ARBA00022617"/>
    </source>
</evidence>
<dbReference type="PRINTS" id="PR00463">
    <property type="entry name" value="EP450I"/>
</dbReference>
<dbReference type="PANTHER" id="PTHR24291:SF50">
    <property type="entry name" value="BIFUNCTIONAL ALBAFLAVENONE MONOOXYGENASE_TERPENE SYNTHASE"/>
    <property type="match status" value="1"/>
</dbReference>
<accession>B0FSS4</accession>
<dbReference type="PANTHER" id="PTHR24291">
    <property type="entry name" value="CYTOCHROME P450 FAMILY 4"/>
    <property type="match status" value="1"/>
</dbReference>
<dbReference type="InterPro" id="IPR001128">
    <property type="entry name" value="Cyt_P450"/>
</dbReference>
<keyword evidence="9" id="KW-1133">Transmembrane helix</keyword>
<keyword evidence="9" id="KW-0812">Transmembrane</keyword>
<evidence type="ECO:0000313" key="10">
    <source>
        <dbReference type="EMBL" id="ABY59967.1"/>
    </source>
</evidence>
<evidence type="ECO:0000256" key="6">
    <source>
        <dbReference type="ARBA" id="ARBA00023033"/>
    </source>
</evidence>
<dbReference type="Gene3D" id="1.10.630.10">
    <property type="entry name" value="Cytochrome P450"/>
    <property type="match status" value="1"/>
</dbReference>
<dbReference type="InterPro" id="IPR050196">
    <property type="entry name" value="Cytochrome_P450_Monoox"/>
</dbReference>
<reference evidence="10" key="1">
    <citation type="journal article" date="2009" name="BMC Genomics">
        <title>Genome-wide identification and characterization of cytochrome P450 monooxygenase genes in the ciliate Tetrahymena thermophila.</title>
        <authorList>
            <person name="Fu C."/>
            <person name="Xiong J."/>
            <person name="Miao W."/>
        </authorList>
    </citation>
    <scope>NUCLEOTIDE SEQUENCE</scope>
    <source>
        <strain evidence="10">SB210</strain>
    </source>
</reference>
<feature type="transmembrane region" description="Helical" evidence="9">
    <location>
        <begin position="6"/>
        <end position="26"/>
    </location>
</feature>
<evidence type="ECO:0000256" key="1">
    <source>
        <dbReference type="ARBA" id="ARBA00010617"/>
    </source>
</evidence>
<comment type="similarity">
    <text evidence="1 8">Belongs to the cytochrome P450 family.</text>
</comment>
<dbReference type="AlphaFoldDB" id="B0FSS4"/>
<keyword evidence="6 8" id="KW-0503">Monooxygenase</keyword>
<keyword evidence="2 7" id="KW-0349">Heme</keyword>
<keyword evidence="4 8" id="KW-0560">Oxidoreductase</keyword>
<evidence type="ECO:0000256" key="5">
    <source>
        <dbReference type="ARBA" id="ARBA00023004"/>
    </source>
</evidence>
<evidence type="ECO:0000256" key="7">
    <source>
        <dbReference type="PIRSR" id="PIRSR602401-1"/>
    </source>
</evidence>
<keyword evidence="5 7" id="KW-0408">Iron</keyword>
<evidence type="ECO:0000256" key="8">
    <source>
        <dbReference type="RuleBase" id="RU000461"/>
    </source>
</evidence>